<dbReference type="Proteomes" id="UP001558632">
    <property type="component" value="Unassembled WGS sequence"/>
</dbReference>
<dbReference type="EMBL" id="JBEUSY010000258">
    <property type="protein sequence ID" value="KAL1240201.1"/>
    <property type="molecule type" value="Genomic_DNA"/>
</dbReference>
<protein>
    <submittedName>
        <fullName evidence="2">Equilibrative nucleoside transporter</fullName>
    </submittedName>
</protein>
<organism evidence="2 3">
    <name type="scientific">Trichinella spiralis</name>
    <name type="common">Trichina worm</name>
    <dbReference type="NCBI Taxonomy" id="6334"/>
    <lineage>
        <taxon>Eukaryota</taxon>
        <taxon>Metazoa</taxon>
        <taxon>Ecdysozoa</taxon>
        <taxon>Nematoda</taxon>
        <taxon>Enoplea</taxon>
        <taxon>Dorylaimia</taxon>
        <taxon>Trichinellida</taxon>
        <taxon>Trichinellidae</taxon>
        <taxon>Trichinella</taxon>
    </lineage>
</organism>
<name>A0ABR3KJK1_TRISP</name>
<feature type="compositionally biased region" description="Basic residues" evidence="1">
    <location>
        <begin position="57"/>
        <end position="78"/>
    </location>
</feature>
<accession>A0ABR3KJK1</accession>
<keyword evidence="3" id="KW-1185">Reference proteome</keyword>
<evidence type="ECO:0000256" key="1">
    <source>
        <dbReference type="SAM" id="MobiDB-lite"/>
    </source>
</evidence>
<reference evidence="2 3" key="1">
    <citation type="submission" date="2024-07" db="EMBL/GenBank/DDBJ databases">
        <title>Enhanced genomic and transcriptomic resources for Trichinella pseudospiralis and T. spiralis underpin the discovery of pronounced molecular differences between stages and species.</title>
        <authorList>
            <person name="Pasi K.K."/>
            <person name="La Rosa G."/>
            <person name="Gomez-Morales M.A."/>
            <person name="Tosini F."/>
            <person name="Sumanam S."/>
            <person name="Young N.D."/>
            <person name="Chang B.C."/>
            <person name="Robin G.B."/>
        </authorList>
    </citation>
    <scope>NUCLEOTIDE SEQUENCE [LARGE SCALE GENOMIC DNA]</scope>
    <source>
        <strain evidence="2">ISS534</strain>
    </source>
</reference>
<proteinExistence type="predicted"/>
<dbReference type="RefSeq" id="XP_003381407.1">
    <property type="nucleotide sequence ID" value="XM_003381359.1"/>
</dbReference>
<evidence type="ECO:0000313" key="3">
    <source>
        <dbReference type="Proteomes" id="UP001558632"/>
    </source>
</evidence>
<evidence type="ECO:0000313" key="2">
    <source>
        <dbReference type="EMBL" id="KAL1240201.1"/>
    </source>
</evidence>
<feature type="compositionally biased region" description="Basic residues" evidence="1">
    <location>
        <begin position="12"/>
        <end position="23"/>
    </location>
</feature>
<sequence length="93" mass="11099">MKRSNSQAWRRTATRRSSSKRFYVKLNSPDRGAIRCRPARPRRRYSSTDTEGNDPKSKKKFQSKKPKIRRTWKGKRKARLGRGIVPVYHVKRR</sequence>
<feature type="region of interest" description="Disordered" evidence="1">
    <location>
        <begin position="1"/>
        <end position="78"/>
    </location>
</feature>
<comment type="caution">
    <text evidence="2">The sequence shown here is derived from an EMBL/GenBank/DDBJ whole genome shotgun (WGS) entry which is preliminary data.</text>
</comment>
<gene>
    <name evidence="2" type="ORF">TSPI_07289</name>
</gene>